<dbReference type="AlphaFoldDB" id="A0A6I9L8F5"/>
<dbReference type="PANTHER" id="PTHR23192:SF33">
    <property type="entry name" value="MYOCILIN"/>
    <property type="match status" value="1"/>
</dbReference>
<reference evidence="34 35" key="1">
    <citation type="submission" date="2018-10" db="EMBL/GenBank/DDBJ databases">
        <title>Improved assembly of the deer mouse Peromyscus maniculatus genome.</title>
        <authorList>
            <person name="Lassance J.-M."/>
            <person name="Hoekstra H.E."/>
        </authorList>
    </citation>
    <scope>NUCLEOTIDE SEQUENCE [LARGE SCALE GENOMIC DNA]</scope>
</reference>
<evidence type="ECO:0000256" key="30">
    <source>
        <dbReference type="PROSITE-ProRule" id="PRU00446"/>
    </source>
</evidence>
<reference evidence="34" key="3">
    <citation type="submission" date="2025-09" db="UniProtKB">
        <authorList>
            <consortium name="Ensembl"/>
        </authorList>
    </citation>
    <scope>IDENTIFICATION</scope>
</reference>
<name>A0A6I9L8F5_PERMB</name>
<keyword evidence="16" id="KW-0999">Mitochondrion inner membrane</keyword>
<evidence type="ECO:0000256" key="25">
    <source>
        <dbReference type="ARBA" id="ARBA00023157"/>
    </source>
</evidence>
<keyword evidence="14 32" id="KW-0732">Signal</keyword>
<evidence type="ECO:0000256" key="6">
    <source>
        <dbReference type="ARBA" id="ARBA00004541"/>
    </source>
</evidence>
<dbReference type="GO" id="GO:0035024">
    <property type="term" value="P:negative regulation of Rho protein signal transduction"/>
    <property type="evidence" value="ECO:0007669"/>
    <property type="project" value="Ensembl"/>
</dbReference>
<gene>
    <name evidence="34" type="primary">Myoc</name>
</gene>
<evidence type="ECO:0000256" key="26">
    <source>
        <dbReference type="ARBA" id="ARBA00023273"/>
    </source>
</evidence>
<feature type="signal peptide" evidence="32">
    <location>
        <begin position="1"/>
        <end position="18"/>
    </location>
</feature>
<evidence type="ECO:0000256" key="17">
    <source>
        <dbReference type="ARBA" id="ARBA00022824"/>
    </source>
</evidence>
<dbReference type="GO" id="GO:1900026">
    <property type="term" value="P:positive regulation of substrate adhesion-dependent cell spreading"/>
    <property type="evidence" value="ECO:0007669"/>
    <property type="project" value="Ensembl"/>
</dbReference>
<evidence type="ECO:0000256" key="2">
    <source>
        <dbReference type="ARBA" id="ARBA00004273"/>
    </source>
</evidence>
<keyword evidence="13" id="KW-0479">Metal-binding</keyword>
<dbReference type="GO" id="GO:0022011">
    <property type="term" value="P:myelination in peripheral nervous system"/>
    <property type="evidence" value="ECO:0007669"/>
    <property type="project" value="Ensembl"/>
</dbReference>
<evidence type="ECO:0000256" key="15">
    <source>
        <dbReference type="ARBA" id="ARBA00022787"/>
    </source>
</evidence>
<dbReference type="GO" id="GO:0031410">
    <property type="term" value="C:cytoplasmic vesicle"/>
    <property type="evidence" value="ECO:0007669"/>
    <property type="project" value="UniProtKB-SubCell"/>
</dbReference>
<evidence type="ECO:0000256" key="8">
    <source>
        <dbReference type="ARBA" id="ARBA00004555"/>
    </source>
</evidence>
<feature type="region of interest" description="Disordered" evidence="31">
    <location>
        <begin position="209"/>
        <end position="228"/>
    </location>
</feature>
<dbReference type="Pfam" id="PF02191">
    <property type="entry name" value="OLF"/>
    <property type="match status" value="1"/>
</dbReference>
<dbReference type="GO" id="GO:0031175">
    <property type="term" value="P:neuron projection development"/>
    <property type="evidence" value="ECO:0007669"/>
    <property type="project" value="Ensembl"/>
</dbReference>
<dbReference type="GO" id="GO:0014734">
    <property type="term" value="P:skeletal muscle hypertrophy"/>
    <property type="evidence" value="ECO:0007669"/>
    <property type="project" value="Ensembl"/>
</dbReference>
<evidence type="ECO:0000313" key="35">
    <source>
        <dbReference type="Proteomes" id="UP000694547"/>
    </source>
</evidence>
<dbReference type="GO" id="GO:0005615">
    <property type="term" value="C:extracellular space"/>
    <property type="evidence" value="ECO:0007669"/>
    <property type="project" value="Ensembl"/>
</dbReference>
<feature type="compositionally biased region" description="Polar residues" evidence="31">
    <location>
        <begin position="171"/>
        <end position="188"/>
    </location>
</feature>
<evidence type="ECO:0000256" key="18">
    <source>
        <dbReference type="ARBA" id="ARBA00022837"/>
    </source>
</evidence>
<evidence type="ECO:0000256" key="4">
    <source>
        <dbReference type="ARBA" id="ARBA00004427"/>
    </source>
</evidence>
<dbReference type="GeneTree" id="ENSGT00940000158561"/>
<evidence type="ECO:0000256" key="11">
    <source>
        <dbReference type="ARBA" id="ARBA00022525"/>
    </source>
</evidence>
<organism evidence="34 35">
    <name type="scientific">Peromyscus maniculatus bairdii</name>
    <name type="common">Prairie deer mouse</name>
    <dbReference type="NCBI Taxonomy" id="230844"/>
    <lineage>
        <taxon>Eukaryota</taxon>
        <taxon>Metazoa</taxon>
        <taxon>Chordata</taxon>
        <taxon>Craniata</taxon>
        <taxon>Vertebrata</taxon>
        <taxon>Euteleostomi</taxon>
        <taxon>Mammalia</taxon>
        <taxon>Eutheria</taxon>
        <taxon>Euarchontoglires</taxon>
        <taxon>Glires</taxon>
        <taxon>Rodentia</taxon>
        <taxon>Myomorpha</taxon>
        <taxon>Muroidea</taxon>
        <taxon>Cricetidae</taxon>
        <taxon>Neotominae</taxon>
        <taxon>Peromyscus</taxon>
    </lineage>
</organism>
<evidence type="ECO:0000256" key="23">
    <source>
        <dbReference type="ARBA" id="ARBA00023136"/>
    </source>
</evidence>
<dbReference type="GO" id="GO:0051497">
    <property type="term" value="P:negative regulation of stress fiber assembly"/>
    <property type="evidence" value="ECO:0007669"/>
    <property type="project" value="Ensembl"/>
</dbReference>
<evidence type="ECO:0000313" key="34">
    <source>
        <dbReference type="Ensembl" id="ENSPEMP00000005060.2"/>
    </source>
</evidence>
<protein>
    <recommendedName>
        <fullName evidence="10">Myocilin</fullName>
    </recommendedName>
    <alternativeName>
        <fullName evidence="29">Trabecular meshwork-induced glucocorticoid response protein</fullName>
    </alternativeName>
</protein>
<keyword evidence="17" id="KW-0256">Endoplasmic reticulum</keyword>
<evidence type="ECO:0000256" key="13">
    <source>
        <dbReference type="ARBA" id="ARBA00022723"/>
    </source>
</evidence>
<dbReference type="GO" id="GO:0051496">
    <property type="term" value="P:positive regulation of stress fiber assembly"/>
    <property type="evidence" value="ECO:0007669"/>
    <property type="project" value="Ensembl"/>
</dbReference>
<dbReference type="GO" id="GO:0051901">
    <property type="term" value="P:positive regulation of mitochondrial depolarization"/>
    <property type="evidence" value="ECO:0007669"/>
    <property type="project" value="Ensembl"/>
</dbReference>
<sequence length="490" mass="54738">MPALQLLFLACLVWGMGARTAQLRKANDRSGRCQYTFTVASPVESSCPGEDQAMSAIQDLRRDSSIQHADLESTKARLSSLESLLHQMTLGQAAGTQEAQEGLQGQLGALRRERDQLKIQSQDLEVAYNNLLQDKSALEEEKRQLEQENEDLARRLEGSSQEVARLRRGQCPSTQRSSQDSLPGSREVSQWNVDTLAFQELKSELTEVPASQILKESPSGQPRNKEGNNGCGALVWVGEPVTLRTAETITGKYGVWMRDPKPAHPYTQATTWRIDTVGTGIRQVYEYSLISQFEQGYPSKVHVLPRPLESTGAVVYAGSLYFQGAESRTVLRYELNTDSVKAEKEIPGAGYHGQFPYAWGGYTDIDLAVDESGLWVIYSTEEAKGAIVLSKLNPENLEIERTWETNIRKQSVANAFVICGTLYTVSSYSSAHAMVNFAYDTGTGISKTLTIPFKNRYKYSSMIDYNPLERKLFAWDNFNMVTYDIKLSEM</sequence>
<dbReference type="GO" id="GO:0038133">
    <property type="term" value="P:ERBB2-ERBB3 signaling pathway"/>
    <property type="evidence" value="ECO:0007669"/>
    <property type="project" value="Ensembl"/>
</dbReference>
<evidence type="ECO:0000256" key="9">
    <source>
        <dbReference type="ARBA" id="ARBA00004569"/>
    </source>
</evidence>
<dbReference type="GO" id="GO:0045162">
    <property type="term" value="P:clustering of voltage-gated sodium channels"/>
    <property type="evidence" value="ECO:0007669"/>
    <property type="project" value="Ensembl"/>
</dbReference>
<dbReference type="InterPro" id="IPR003112">
    <property type="entry name" value="Olfac-like_dom"/>
</dbReference>
<keyword evidence="21" id="KW-0969">Cilium</keyword>
<dbReference type="RefSeq" id="XP_006974808.1">
    <property type="nucleotide sequence ID" value="XM_006974746.3"/>
</dbReference>
<dbReference type="GO" id="GO:0005109">
    <property type="term" value="F:frizzled binding"/>
    <property type="evidence" value="ECO:0007669"/>
    <property type="project" value="Ensembl"/>
</dbReference>
<dbReference type="Proteomes" id="UP000694547">
    <property type="component" value="Chromosome 11"/>
</dbReference>
<keyword evidence="35" id="KW-1185">Reference proteome</keyword>
<dbReference type="GO" id="GO:0005791">
    <property type="term" value="C:rough endoplasmic reticulum"/>
    <property type="evidence" value="ECO:0007669"/>
    <property type="project" value="UniProtKB-SubCell"/>
</dbReference>
<dbReference type="GO" id="GO:0005929">
    <property type="term" value="C:cilium"/>
    <property type="evidence" value="ECO:0007669"/>
    <property type="project" value="UniProtKB-SubCell"/>
</dbReference>
<dbReference type="SMART" id="SM00284">
    <property type="entry name" value="OLF"/>
    <property type="match status" value="1"/>
</dbReference>
<evidence type="ECO:0000256" key="22">
    <source>
        <dbReference type="ARBA" id="ARBA00023128"/>
    </source>
</evidence>
<dbReference type="GO" id="GO:0005741">
    <property type="term" value="C:mitochondrial outer membrane"/>
    <property type="evidence" value="ECO:0007669"/>
    <property type="project" value="UniProtKB-SubCell"/>
</dbReference>
<evidence type="ECO:0000256" key="19">
    <source>
        <dbReference type="ARBA" id="ARBA00023034"/>
    </source>
</evidence>
<dbReference type="GeneID" id="102903775"/>
<dbReference type="GO" id="GO:0005758">
    <property type="term" value="C:mitochondrial intermembrane space"/>
    <property type="evidence" value="ECO:0007669"/>
    <property type="project" value="UniProtKB-SubCell"/>
</dbReference>
<dbReference type="GO" id="GO:0051894">
    <property type="term" value="P:positive regulation of focal adhesion assembly"/>
    <property type="evidence" value="ECO:0007669"/>
    <property type="project" value="Ensembl"/>
</dbReference>
<keyword evidence="23" id="KW-0472">Membrane</keyword>
<evidence type="ECO:0000256" key="10">
    <source>
        <dbReference type="ARBA" id="ARBA00017216"/>
    </source>
</evidence>
<evidence type="ECO:0000256" key="28">
    <source>
        <dbReference type="ARBA" id="ARBA00023329"/>
    </source>
</evidence>
<evidence type="ECO:0000256" key="5">
    <source>
        <dbReference type="ARBA" id="ARBA00004498"/>
    </source>
</evidence>
<evidence type="ECO:0000256" key="31">
    <source>
        <dbReference type="SAM" id="MobiDB-lite"/>
    </source>
</evidence>
<keyword evidence="25" id="KW-1015">Disulfide bond</keyword>
<keyword evidence="20" id="KW-0175">Coiled coil</keyword>
<dbReference type="GO" id="GO:0032027">
    <property type="term" value="F:myosin light chain binding"/>
    <property type="evidence" value="ECO:0007669"/>
    <property type="project" value="Ensembl"/>
</dbReference>
<dbReference type="OrthoDB" id="8626508at2759"/>
<keyword evidence="26" id="KW-0966">Cell projection</keyword>
<keyword evidence="22" id="KW-0496">Mitochondrion</keyword>
<dbReference type="Ensembl" id="ENSPEMT00000008979.2">
    <property type="protein sequence ID" value="ENSPEMP00000005060.2"/>
    <property type="gene ID" value="ENSPEMG00000007518.2"/>
</dbReference>
<accession>A0A6I9L8F5</accession>
<dbReference type="GO" id="GO:0005794">
    <property type="term" value="C:Golgi apparatus"/>
    <property type="evidence" value="ECO:0007669"/>
    <property type="project" value="UniProtKB-SubCell"/>
</dbReference>
<dbReference type="PANTHER" id="PTHR23192">
    <property type="entry name" value="OLFACTOMEDIN-RELATED"/>
    <property type="match status" value="1"/>
</dbReference>
<evidence type="ECO:0000256" key="20">
    <source>
        <dbReference type="ARBA" id="ARBA00023054"/>
    </source>
</evidence>
<dbReference type="InterPro" id="IPR050605">
    <property type="entry name" value="Olfactomedin-like_domain"/>
</dbReference>
<dbReference type="PROSITE" id="PS51132">
    <property type="entry name" value="OLF"/>
    <property type="match status" value="1"/>
</dbReference>
<evidence type="ECO:0000256" key="14">
    <source>
        <dbReference type="ARBA" id="ARBA00022729"/>
    </source>
</evidence>
<dbReference type="CTD" id="4653"/>
<dbReference type="GO" id="GO:0046330">
    <property type="term" value="P:positive regulation of JNK cascade"/>
    <property type="evidence" value="ECO:0007669"/>
    <property type="project" value="Ensembl"/>
</dbReference>
<dbReference type="GO" id="GO:0033268">
    <property type="term" value="C:node of Ranvier"/>
    <property type="evidence" value="ECO:0007669"/>
    <property type="project" value="Ensembl"/>
</dbReference>
<dbReference type="GO" id="GO:0001649">
    <property type="term" value="P:osteoblast differentiation"/>
    <property type="evidence" value="ECO:0007669"/>
    <property type="project" value="Ensembl"/>
</dbReference>
<dbReference type="GO" id="GO:0035567">
    <property type="term" value="P:non-canonical Wnt signaling pathway"/>
    <property type="evidence" value="ECO:0007669"/>
    <property type="project" value="Ensembl"/>
</dbReference>
<comment type="subcellular location">
    <subcellularLocation>
        <location evidence="1">Cell projection</location>
        <location evidence="1">Cilium</location>
    </subcellularLocation>
    <subcellularLocation>
        <location evidence="6">Cytoplasmic vesicle</location>
    </subcellularLocation>
    <subcellularLocation>
        <location evidence="8">Golgi apparatus</location>
    </subcellularLocation>
    <subcellularLocation>
        <location evidence="2">Mitochondrion inner membrane</location>
    </subcellularLocation>
    <subcellularLocation>
        <location evidence="9">Mitochondrion intermembrane space</location>
    </subcellularLocation>
    <subcellularLocation>
        <location evidence="3">Mitochondrion outer membrane</location>
    </subcellularLocation>
    <subcellularLocation>
        <location evidence="4">Rough endoplasmic reticulum</location>
    </subcellularLocation>
    <subcellularLocation>
        <location evidence="7">Secreted</location>
        <location evidence="7">Extracellular exosome</location>
    </subcellularLocation>
    <subcellularLocation>
        <location evidence="5">Secreted</location>
        <location evidence="5">Extracellular space</location>
        <location evidence="5">Extracellular matrix</location>
    </subcellularLocation>
</comment>
<evidence type="ECO:0000256" key="3">
    <source>
        <dbReference type="ARBA" id="ARBA00004294"/>
    </source>
</evidence>
<dbReference type="GO" id="GO:0046872">
    <property type="term" value="F:metal ion binding"/>
    <property type="evidence" value="ECO:0007669"/>
    <property type="project" value="UniProtKB-KW"/>
</dbReference>
<keyword evidence="15" id="KW-1000">Mitochondrion outer membrane</keyword>
<keyword evidence="11" id="KW-0964">Secreted</keyword>
<feature type="domain" description="Olfactomedin-like" evidence="33">
    <location>
        <begin position="230"/>
        <end position="489"/>
    </location>
</feature>
<dbReference type="GO" id="GO:0030335">
    <property type="term" value="P:positive regulation of cell migration"/>
    <property type="evidence" value="ECO:0007669"/>
    <property type="project" value="Ensembl"/>
</dbReference>
<keyword evidence="27" id="KW-0449">Lipoprotein</keyword>
<keyword evidence="19" id="KW-0333">Golgi apparatus</keyword>
<proteinExistence type="predicted"/>
<dbReference type="GO" id="GO:0030971">
    <property type="term" value="F:receptor tyrosine kinase binding"/>
    <property type="evidence" value="ECO:0007669"/>
    <property type="project" value="Ensembl"/>
</dbReference>
<evidence type="ECO:0000256" key="1">
    <source>
        <dbReference type="ARBA" id="ARBA00004138"/>
    </source>
</evidence>
<evidence type="ECO:0000256" key="21">
    <source>
        <dbReference type="ARBA" id="ARBA00023069"/>
    </source>
</evidence>
<evidence type="ECO:0000256" key="32">
    <source>
        <dbReference type="SAM" id="SignalP"/>
    </source>
</evidence>
<reference evidence="34" key="2">
    <citation type="submission" date="2025-08" db="UniProtKB">
        <authorList>
            <consortium name="Ensembl"/>
        </authorList>
    </citation>
    <scope>IDENTIFICATION</scope>
</reference>
<keyword evidence="18" id="KW-0106">Calcium</keyword>
<comment type="caution">
    <text evidence="30">Lacks conserved residue(s) required for the propagation of feature annotation.</text>
</comment>
<dbReference type="GO" id="GO:0001953">
    <property type="term" value="P:negative regulation of cell-matrix adhesion"/>
    <property type="evidence" value="ECO:0007669"/>
    <property type="project" value="Ensembl"/>
</dbReference>
<keyword evidence="28" id="KW-0968">Cytoplasmic vesicle</keyword>
<keyword evidence="12" id="KW-0272">Extracellular matrix</keyword>
<dbReference type="GO" id="GO:0001968">
    <property type="term" value="F:fibronectin binding"/>
    <property type="evidence" value="ECO:0007669"/>
    <property type="project" value="Ensembl"/>
</dbReference>
<evidence type="ECO:0000256" key="12">
    <source>
        <dbReference type="ARBA" id="ARBA00022530"/>
    </source>
</evidence>
<dbReference type="GO" id="GO:0051897">
    <property type="term" value="P:positive regulation of phosphatidylinositol 3-kinase/protein kinase B signal transduction"/>
    <property type="evidence" value="ECO:0007669"/>
    <property type="project" value="Ensembl"/>
</dbReference>
<dbReference type="GO" id="GO:0005743">
    <property type="term" value="C:mitochondrial inner membrane"/>
    <property type="evidence" value="ECO:0007669"/>
    <property type="project" value="UniProtKB-SubCell"/>
</dbReference>
<evidence type="ECO:0000256" key="29">
    <source>
        <dbReference type="ARBA" id="ARBA00033004"/>
    </source>
</evidence>
<evidence type="ECO:0000256" key="7">
    <source>
        <dbReference type="ARBA" id="ARBA00004550"/>
    </source>
</evidence>
<keyword evidence="24" id="KW-0564">Palmitate</keyword>
<evidence type="ECO:0000256" key="27">
    <source>
        <dbReference type="ARBA" id="ARBA00023288"/>
    </source>
</evidence>
<evidence type="ECO:0000256" key="24">
    <source>
        <dbReference type="ARBA" id="ARBA00023139"/>
    </source>
</evidence>
<evidence type="ECO:0000256" key="16">
    <source>
        <dbReference type="ARBA" id="ARBA00022792"/>
    </source>
</evidence>
<feature type="region of interest" description="Disordered" evidence="31">
    <location>
        <begin position="153"/>
        <end position="188"/>
    </location>
</feature>
<feature type="chain" id="PRO_5044635044" description="Myocilin" evidence="32">
    <location>
        <begin position="19"/>
        <end position="490"/>
    </location>
</feature>
<dbReference type="GO" id="GO:0060348">
    <property type="term" value="P:bone development"/>
    <property type="evidence" value="ECO:0007669"/>
    <property type="project" value="Ensembl"/>
</dbReference>
<evidence type="ECO:0000259" key="33">
    <source>
        <dbReference type="PROSITE" id="PS51132"/>
    </source>
</evidence>